<evidence type="ECO:0000313" key="4">
    <source>
        <dbReference type="Proteomes" id="UP000199421"/>
    </source>
</evidence>
<dbReference type="CDD" id="cd03788">
    <property type="entry name" value="GT20_TPS"/>
    <property type="match status" value="1"/>
</dbReference>
<dbReference type="RefSeq" id="WP_093326217.1">
    <property type="nucleotide sequence ID" value="NZ_FOAF01000003.1"/>
</dbReference>
<dbReference type="CDD" id="cd01627">
    <property type="entry name" value="HAD_TPP"/>
    <property type="match status" value="1"/>
</dbReference>
<proteinExistence type="inferred from homology"/>
<organism evidence="3 4">
    <name type="scientific">Olivibacter domesticus</name>
    <name type="common">Pseudosphingobacterium domesticum</name>
    <dbReference type="NCBI Taxonomy" id="407022"/>
    <lineage>
        <taxon>Bacteria</taxon>
        <taxon>Pseudomonadati</taxon>
        <taxon>Bacteroidota</taxon>
        <taxon>Sphingobacteriia</taxon>
        <taxon>Sphingobacteriales</taxon>
        <taxon>Sphingobacteriaceae</taxon>
        <taxon>Olivibacter</taxon>
    </lineage>
</organism>
<dbReference type="GO" id="GO:0005992">
    <property type="term" value="P:trehalose biosynthetic process"/>
    <property type="evidence" value="ECO:0007669"/>
    <property type="project" value="InterPro"/>
</dbReference>
<dbReference type="GO" id="GO:0003825">
    <property type="term" value="F:alpha,alpha-trehalose-phosphate synthase (UDP-forming) activity"/>
    <property type="evidence" value="ECO:0007669"/>
    <property type="project" value="TreeGrafter"/>
</dbReference>
<dbReference type="NCBIfam" id="TIGR01484">
    <property type="entry name" value="HAD-SF-IIB"/>
    <property type="match status" value="1"/>
</dbReference>
<gene>
    <name evidence="3" type="ORF">SAMN05661044_03063</name>
</gene>
<keyword evidence="4" id="KW-1185">Reference proteome</keyword>
<dbReference type="PANTHER" id="PTHR10788">
    <property type="entry name" value="TREHALOSE-6-PHOSPHATE SYNTHASE"/>
    <property type="match status" value="1"/>
</dbReference>
<dbReference type="Proteomes" id="UP000199421">
    <property type="component" value="Unassembled WGS sequence"/>
</dbReference>
<dbReference type="NCBIfam" id="NF011071">
    <property type="entry name" value="PRK14501.1"/>
    <property type="match status" value="1"/>
</dbReference>
<dbReference type="Pfam" id="PF02358">
    <property type="entry name" value="Trehalose_PPase"/>
    <property type="match status" value="1"/>
</dbReference>
<dbReference type="SUPFAM" id="SSF56784">
    <property type="entry name" value="HAD-like"/>
    <property type="match status" value="1"/>
</dbReference>
<dbReference type="Pfam" id="PF00982">
    <property type="entry name" value="Glyco_transf_20"/>
    <property type="match status" value="1"/>
</dbReference>
<evidence type="ECO:0000256" key="2">
    <source>
        <dbReference type="ARBA" id="ARBA00008799"/>
    </source>
</evidence>
<dbReference type="GO" id="GO:0005829">
    <property type="term" value="C:cytosol"/>
    <property type="evidence" value="ECO:0007669"/>
    <property type="project" value="TreeGrafter"/>
</dbReference>
<evidence type="ECO:0000313" key="3">
    <source>
        <dbReference type="EMBL" id="SEL67277.1"/>
    </source>
</evidence>
<dbReference type="InterPro" id="IPR003337">
    <property type="entry name" value="Trehalose_PPase"/>
</dbReference>
<dbReference type="Gene3D" id="3.30.70.1020">
    <property type="entry name" value="Trehalose-6-phosphate phosphatase related protein, domain 2"/>
    <property type="match status" value="1"/>
</dbReference>
<dbReference type="OrthoDB" id="9761633at2"/>
<dbReference type="InterPro" id="IPR001830">
    <property type="entry name" value="Glyco_trans_20"/>
</dbReference>
<name>A0A1H7S6Y1_OLID1</name>
<dbReference type="Gene3D" id="3.40.50.2000">
    <property type="entry name" value="Glycogen Phosphorylase B"/>
    <property type="match status" value="2"/>
</dbReference>
<dbReference type="InterPro" id="IPR023214">
    <property type="entry name" value="HAD_sf"/>
</dbReference>
<evidence type="ECO:0000256" key="1">
    <source>
        <dbReference type="ARBA" id="ARBA00006330"/>
    </source>
</evidence>
<dbReference type="SUPFAM" id="SSF53756">
    <property type="entry name" value="UDP-Glycosyltransferase/glycogen phosphorylase"/>
    <property type="match status" value="1"/>
</dbReference>
<dbReference type="InterPro" id="IPR006379">
    <property type="entry name" value="HAD-SF_hydro_IIB"/>
</dbReference>
<dbReference type="NCBIfam" id="TIGR00685">
    <property type="entry name" value="T6PP"/>
    <property type="match status" value="1"/>
</dbReference>
<dbReference type="InterPro" id="IPR036412">
    <property type="entry name" value="HAD-like_sf"/>
</dbReference>
<protein>
    <submittedName>
        <fullName evidence="3">Trehalose 6-phosphate synthase</fullName>
    </submittedName>
</protein>
<comment type="similarity">
    <text evidence="2">Belongs to the glycosyltransferase 20 family.</text>
</comment>
<dbReference type="STRING" id="407022.SAMN05661044_03063"/>
<sequence length="726" mass="83694">MSKTIIVSNRLPVKITEENGTLSFIPSEGGLATGLGSIYKEGNNIWLGWPGINIEDLAKQNEIREQLKAMNLIPIFLDEEEIKRYYEGFSNEVLWPIFHYLSTYANYDYQNWLSYVQVNQKFADAILSSLEPGDTVWVHDYQLLLVPGLVRLKQPEVSIAFFNHIPFPSQELFRLIPWRKELLLGMLGADLIGFHTFDDVRHFLSAATHLLSIHTDANRLRVENRIVLAEPFPMGMDSDKFSKLGANPEVIEHINSFRQNFEGKRIILSIDRLDYSKGIIQRLNAFELLLEKNSEYIEKIILYMIVVPSRDTVPQYKLLKDEIDRLVGNINARFRTFEWHPIAYFYHGYPIEIISALYNIADVCLVTPMRDGMNLVSKEYVASRNDNTGVLILSELAGASKELNDALLVNPNNISEIRKALITALNMPEEEMRERMKAMRNVVFKFNIKHWVKIFMNRLEDVKRIQRNSMANLVKSSIKQTIQERYQNSTNRLLLFDYDGTLVGFKKEIDDASPDNELYALLDQFVADKKNTLVIISGRKHITLEKWFGNKKYELIAEHGAWKKLPNGLWEQLPGLSTNWKDEVWKLMETYTDKTPGSFIEEKTYSLAWHYRKVQKGLGALRANELMDNLQYHLNTFGLKMLDGDKVVEVKNADVNKGRATLNVLHDTTFDFIISIGDDRTDEDTFKALPSSAITIKVGSNVSAAKYYLENQEDVRDLLRSLLQEK</sequence>
<dbReference type="EMBL" id="FOAF01000003">
    <property type="protein sequence ID" value="SEL67277.1"/>
    <property type="molecule type" value="Genomic_DNA"/>
</dbReference>
<dbReference type="PANTHER" id="PTHR10788:SF106">
    <property type="entry name" value="BCDNA.GH08860"/>
    <property type="match status" value="1"/>
</dbReference>
<dbReference type="GO" id="GO:0004805">
    <property type="term" value="F:trehalose-phosphatase activity"/>
    <property type="evidence" value="ECO:0007669"/>
    <property type="project" value="TreeGrafter"/>
</dbReference>
<reference evidence="4" key="1">
    <citation type="submission" date="2016-10" db="EMBL/GenBank/DDBJ databases">
        <authorList>
            <person name="Varghese N."/>
            <person name="Submissions S."/>
        </authorList>
    </citation>
    <scope>NUCLEOTIDE SEQUENCE [LARGE SCALE GENOMIC DNA]</scope>
    <source>
        <strain evidence="4">DSM 18733</strain>
    </source>
</reference>
<dbReference type="Gene3D" id="3.40.50.1000">
    <property type="entry name" value="HAD superfamily/HAD-like"/>
    <property type="match status" value="1"/>
</dbReference>
<dbReference type="AlphaFoldDB" id="A0A1H7S6Y1"/>
<comment type="similarity">
    <text evidence="1">In the C-terminal section; belongs to the trehalose phosphatase family.</text>
</comment>
<accession>A0A1H7S6Y1</accession>